<name>H1Y1Y3_9SPHI</name>
<dbReference type="Proteomes" id="UP000002774">
    <property type="component" value="Chromosome"/>
</dbReference>
<dbReference type="SUPFAM" id="SSF54184">
    <property type="entry name" value="Penicillin-binding protein 2x (pbp-2x), c-terminal domain"/>
    <property type="match status" value="1"/>
</dbReference>
<dbReference type="InterPro" id="IPR050515">
    <property type="entry name" value="Beta-lactam/transpept"/>
</dbReference>
<evidence type="ECO:0000256" key="2">
    <source>
        <dbReference type="ARBA" id="ARBA00022645"/>
    </source>
</evidence>
<evidence type="ECO:0000313" key="6">
    <source>
        <dbReference type="EMBL" id="EHQ25686.1"/>
    </source>
</evidence>
<evidence type="ECO:0000313" key="7">
    <source>
        <dbReference type="Proteomes" id="UP000002774"/>
    </source>
</evidence>
<dbReference type="InterPro" id="IPR001460">
    <property type="entry name" value="PCN-bd_Tpept"/>
</dbReference>
<dbReference type="RefSeq" id="WP_008505543.1">
    <property type="nucleotide sequence ID" value="NZ_CM001403.1"/>
</dbReference>
<keyword evidence="7" id="KW-1185">Reference proteome</keyword>
<evidence type="ECO:0000256" key="3">
    <source>
        <dbReference type="ARBA" id="ARBA00023136"/>
    </source>
</evidence>
<dbReference type="InterPro" id="IPR012338">
    <property type="entry name" value="Beta-lactam/transpept-like"/>
</dbReference>
<dbReference type="GO" id="GO:0071555">
    <property type="term" value="P:cell wall organization"/>
    <property type="evidence" value="ECO:0007669"/>
    <property type="project" value="TreeGrafter"/>
</dbReference>
<dbReference type="Pfam" id="PF00905">
    <property type="entry name" value="Transpeptidase"/>
    <property type="match status" value="1"/>
</dbReference>
<dbReference type="OrthoDB" id="9804124at2"/>
<keyword evidence="2" id="KW-0378">Hydrolase</keyword>
<dbReference type="InterPro" id="IPR036138">
    <property type="entry name" value="PBP_dimer_sf"/>
</dbReference>
<dbReference type="PANTHER" id="PTHR30627">
    <property type="entry name" value="PEPTIDOGLYCAN D,D-TRANSPEPTIDASE"/>
    <property type="match status" value="1"/>
</dbReference>
<organism evidence="6 7">
    <name type="scientific">Mucilaginibacter paludis DSM 18603</name>
    <dbReference type="NCBI Taxonomy" id="714943"/>
    <lineage>
        <taxon>Bacteria</taxon>
        <taxon>Pseudomonadati</taxon>
        <taxon>Bacteroidota</taxon>
        <taxon>Sphingobacteriia</taxon>
        <taxon>Sphingobacteriales</taxon>
        <taxon>Sphingobacteriaceae</taxon>
        <taxon>Mucilaginibacter</taxon>
    </lineage>
</organism>
<dbReference type="PROSITE" id="PS51178">
    <property type="entry name" value="PASTA"/>
    <property type="match status" value="1"/>
</dbReference>
<comment type="subcellular location">
    <subcellularLocation>
        <location evidence="1">Membrane</location>
    </subcellularLocation>
</comment>
<dbReference type="CDD" id="cd06575">
    <property type="entry name" value="PASTA_Pbp2x-like_2"/>
    <property type="match status" value="1"/>
</dbReference>
<dbReference type="SUPFAM" id="SSF56519">
    <property type="entry name" value="Penicillin binding protein dimerisation domain"/>
    <property type="match status" value="1"/>
</dbReference>
<dbReference type="Pfam" id="PF03793">
    <property type="entry name" value="PASTA"/>
    <property type="match status" value="1"/>
</dbReference>
<dbReference type="Gene3D" id="3.30.450.330">
    <property type="match status" value="1"/>
</dbReference>
<evidence type="ECO:0000256" key="1">
    <source>
        <dbReference type="ARBA" id="ARBA00004370"/>
    </source>
</evidence>
<dbReference type="Pfam" id="PF03717">
    <property type="entry name" value="PBP_dimer"/>
    <property type="match status" value="1"/>
</dbReference>
<sequence length="698" mass="77379">MSIRTNILLRVYLAFGLIMLFALAVMVQLCRVQFVQGKKWRAMADSLSTRYVNVEAARGNIFSYDGSLLATSVPEYELHMDLLAGGIADDHIFYEKVDSLAQKMSAFFGDKPASDYSRLLRNARKDSSRYELIRRNVTYLELKQVRKFPIFNMGKYKGGLIIVQKNKRILPFRSLAARTIGYKNENITNPVGLEGAYANYINGESGKRLMQRIAGGVWMPVNGDEEEIAPKEGADIISTIDVNFQDVAQKALEKQLIKSDADHGVVILMEVKTGEIRAVANYTKVAPGEYKEKFNYAIAGNQDPGSTFKIASYMALLEDHKVDTNTRVNTGTYQIPGHLIKDSHGSIGVVSVKRAFEESSNAAVAYLVNTAYHYNQSQFTDHLYKWHLNEMLKLQIPGEAQPVIKNPKNVSWNKNMTLPQMAYGYEMQLTPLKMLSFYNAVANNGKYISPVFVREIKRMGNTVEQFEARVINPKICSDETLKKMQEMLAGVVSEGTGKSIINNPLYKIAGKTGTAQVADGNKGYRAKKQYQASFCGYFPADHPKYSLIVVINDPKNGYYGAQVAGPPFREIADKVYSSDLEMNQSTPIHFVGNTQPPKIKTGDRKAINQVYTKLGMKPLYASATPVETDTSNGIAVDEIKYKRGYVPAVTGMGLSDALYALGNAGYKVTVRGSGVVARQSVTGGSVIPKGSKILIELE</sequence>
<evidence type="ECO:0000259" key="5">
    <source>
        <dbReference type="PROSITE" id="PS51178"/>
    </source>
</evidence>
<dbReference type="HOGENOM" id="CLU_009289_6_4_10"/>
<feature type="domain" description="PASTA" evidence="5">
    <location>
        <begin position="640"/>
        <end position="698"/>
    </location>
</feature>
<dbReference type="AlphaFoldDB" id="H1Y1Y3"/>
<keyword evidence="3 4" id="KW-0472">Membrane</keyword>
<dbReference type="Gene3D" id="3.40.710.10">
    <property type="entry name" value="DD-peptidase/beta-lactamase superfamily"/>
    <property type="match status" value="1"/>
</dbReference>
<gene>
    <name evidence="6" type="ORF">Mucpa_1528</name>
</gene>
<keyword evidence="4" id="KW-0812">Transmembrane</keyword>
<keyword evidence="2" id="KW-0121">Carboxypeptidase</keyword>
<proteinExistence type="predicted"/>
<evidence type="ECO:0000256" key="4">
    <source>
        <dbReference type="SAM" id="Phobius"/>
    </source>
</evidence>
<dbReference type="GO" id="GO:0008658">
    <property type="term" value="F:penicillin binding"/>
    <property type="evidence" value="ECO:0007669"/>
    <property type="project" value="InterPro"/>
</dbReference>
<accession>H1Y1Y3</accession>
<dbReference type="PANTHER" id="PTHR30627:SF1">
    <property type="entry name" value="PEPTIDOGLYCAN D,D-TRANSPEPTIDASE FTSI"/>
    <property type="match status" value="1"/>
</dbReference>
<dbReference type="InterPro" id="IPR005311">
    <property type="entry name" value="PBP_dimer"/>
</dbReference>
<feature type="transmembrane region" description="Helical" evidence="4">
    <location>
        <begin position="7"/>
        <end position="29"/>
    </location>
</feature>
<reference evidence="6" key="1">
    <citation type="submission" date="2011-09" db="EMBL/GenBank/DDBJ databases">
        <title>The permanent draft genome of Mucilaginibacter paludis DSM 18603.</title>
        <authorList>
            <consortium name="US DOE Joint Genome Institute (JGI-PGF)"/>
            <person name="Lucas S."/>
            <person name="Han J."/>
            <person name="Lapidus A."/>
            <person name="Bruce D."/>
            <person name="Goodwin L."/>
            <person name="Pitluck S."/>
            <person name="Peters L."/>
            <person name="Kyrpides N."/>
            <person name="Mavromatis K."/>
            <person name="Ivanova N."/>
            <person name="Mikhailova N."/>
            <person name="Held B."/>
            <person name="Detter J.C."/>
            <person name="Tapia R."/>
            <person name="Han C."/>
            <person name="Land M."/>
            <person name="Hauser L."/>
            <person name="Markowitz V."/>
            <person name="Cheng J.-F."/>
            <person name="Hugenholtz P."/>
            <person name="Woyke T."/>
            <person name="Wu D."/>
            <person name="Tindall B."/>
            <person name="Brambilla E."/>
            <person name="Klenk H.-P."/>
            <person name="Eisen J.A."/>
        </authorList>
    </citation>
    <scope>NUCLEOTIDE SEQUENCE [LARGE SCALE GENOMIC DNA]</scope>
    <source>
        <strain evidence="6">DSM 18603</strain>
    </source>
</reference>
<dbReference type="EMBL" id="CM001403">
    <property type="protein sequence ID" value="EHQ25686.1"/>
    <property type="molecule type" value="Genomic_DNA"/>
</dbReference>
<dbReference type="InterPro" id="IPR005543">
    <property type="entry name" value="PASTA_dom"/>
</dbReference>
<dbReference type="Gene3D" id="3.90.1310.10">
    <property type="entry name" value="Penicillin-binding protein 2a (Domain 2)"/>
    <property type="match status" value="1"/>
</dbReference>
<keyword evidence="4" id="KW-1133">Transmembrane helix</keyword>
<dbReference type="GO" id="GO:0005886">
    <property type="term" value="C:plasma membrane"/>
    <property type="evidence" value="ECO:0007669"/>
    <property type="project" value="TreeGrafter"/>
</dbReference>
<dbReference type="GO" id="GO:0004180">
    <property type="term" value="F:carboxypeptidase activity"/>
    <property type="evidence" value="ECO:0007669"/>
    <property type="project" value="UniProtKB-KW"/>
</dbReference>
<keyword evidence="2" id="KW-0645">Protease</keyword>
<dbReference type="STRING" id="714943.Mucpa_1528"/>
<dbReference type="SUPFAM" id="SSF56601">
    <property type="entry name" value="beta-lactamase/transpeptidase-like"/>
    <property type="match status" value="1"/>
</dbReference>
<protein>
    <submittedName>
        <fullName evidence="6">Penicillin-binding protein transpeptidase</fullName>
    </submittedName>
</protein>
<dbReference type="eggNOG" id="COG0768">
    <property type="taxonomic scope" value="Bacteria"/>
</dbReference>